<dbReference type="InterPro" id="IPR043132">
    <property type="entry name" value="BCAT-like_C"/>
</dbReference>
<evidence type="ECO:0000313" key="14">
    <source>
        <dbReference type="Proteomes" id="UP000239663"/>
    </source>
</evidence>
<dbReference type="InterPro" id="IPR043131">
    <property type="entry name" value="BCAT-like_N"/>
</dbReference>
<dbReference type="PANTHER" id="PTHR42743:SF10">
    <property type="entry name" value="D-ALANINE AMINOTRANSFERASE"/>
    <property type="match status" value="1"/>
</dbReference>
<dbReference type="GO" id="GO:0046416">
    <property type="term" value="P:D-amino acid metabolic process"/>
    <property type="evidence" value="ECO:0007669"/>
    <property type="project" value="InterPro"/>
</dbReference>
<accession>A0A2S7MXT7</accession>
<comment type="caution">
    <text evidence="13">The sequence shown here is derived from an EMBL/GenBank/DDBJ whole genome shotgun (WGS) entry which is preliminary data.</text>
</comment>
<dbReference type="SUPFAM" id="SSF56752">
    <property type="entry name" value="D-aminoacid aminotransferase-like PLP-dependent enzymes"/>
    <property type="match status" value="1"/>
</dbReference>
<protein>
    <recommendedName>
        <fullName evidence="5">D-alanine aminotransferase</fullName>
        <ecNumber evidence="4">2.6.1.21</ecNumber>
    </recommendedName>
    <alternativeName>
        <fullName evidence="11">D-amino acid aminotransferase</fullName>
    </alternativeName>
    <alternativeName>
        <fullName evidence="9">D-amino acid transaminase</fullName>
    </alternativeName>
    <alternativeName>
        <fullName evidence="10">D-aspartate aminotransferase</fullName>
    </alternativeName>
</protein>
<evidence type="ECO:0000256" key="3">
    <source>
        <dbReference type="ARBA" id="ARBA00011738"/>
    </source>
</evidence>
<dbReference type="CDD" id="cd01558">
    <property type="entry name" value="D-AAT_like"/>
    <property type="match status" value="1"/>
</dbReference>
<keyword evidence="14" id="KW-1185">Reference proteome</keyword>
<dbReference type="EC" id="2.6.1.21" evidence="4"/>
<dbReference type="AlphaFoldDB" id="A0A2S7MXT7"/>
<dbReference type="FunFam" id="3.30.470.10:FF:000009">
    <property type="entry name" value="D-alanine aminotransferase"/>
    <property type="match status" value="1"/>
</dbReference>
<dbReference type="FunFam" id="3.20.10.10:FF:000002">
    <property type="entry name" value="D-alanine aminotransferase"/>
    <property type="match status" value="1"/>
</dbReference>
<evidence type="ECO:0000313" key="13">
    <source>
        <dbReference type="EMBL" id="PQD94586.1"/>
    </source>
</evidence>
<reference evidence="13 14" key="1">
    <citation type="submission" date="2017-12" db="EMBL/GenBank/DDBJ databases">
        <title>Taxonomic description and draft genome of Pradoshia cofamensis Gen. nov., sp. nov., a thermotolerant bacillale isolated from anterior gut of earthworm Eisenia fetida.</title>
        <authorList>
            <person name="Saha T."/>
            <person name="Chakraborty R."/>
        </authorList>
    </citation>
    <scope>NUCLEOTIDE SEQUENCE [LARGE SCALE GENOMIC DNA]</scope>
    <source>
        <strain evidence="13 14">EAG3</strain>
    </source>
</reference>
<comment type="cofactor">
    <cofactor evidence="1">
        <name>pyridoxal 5'-phosphate</name>
        <dbReference type="ChEBI" id="CHEBI:597326"/>
    </cofactor>
</comment>
<dbReference type="GO" id="GO:0046394">
    <property type="term" value="P:carboxylic acid biosynthetic process"/>
    <property type="evidence" value="ECO:0007669"/>
    <property type="project" value="UniProtKB-ARBA"/>
</dbReference>
<dbReference type="Proteomes" id="UP000239663">
    <property type="component" value="Unassembled WGS sequence"/>
</dbReference>
<evidence type="ECO:0000256" key="9">
    <source>
        <dbReference type="ARBA" id="ARBA00030138"/>
    </source>
</evidence>
<evidence type="ECO:0000256" key="5">
    <source>
        <dbReference type="ARBA" id="ARBA00021779"/>
    </source>
</evidence>
<dbReference type="Pfam" id="PF01063">
    <property type="entry name" value="Aminotran_4"/>
    <property type="match status" value="1"/>
</dbReference>
<evidence type="ECO:0000256" key="10">
    <source>
        <dbReference type="ARBA" id="ARBA00033316"/>
    </source>
</evidence>
<evidence type="ECO:0000256" key="11">
    <source>
        <dbReference type="ARBA" id="ARBA00033391"/>
    </source>
</evidence>
<comment type="subunit">
    <text evidence="3">Homodimer.</text>
</comment>
<sequence>MSYIVFNGELTKRDTISIDIEDRGYQFGDGIYEVVRVYNGRLFTWEEHVERLYASAEKIRMTVPYAKEEMKAVMEKLIEKNQLTDGTIYLQLTRGIAPRNHAFPGSDVQAVLVAYTRVSDRPVALMEKGADALVVEDKRWLHCDIKSLNLLGNVLAHQEALDAGCYEAILHRDGVVTEGSHTNISIVMNGTVYTHPANNLILNGISRKVMLKACDSTATSYKEEAFTVEQLLKADEAFITSTTLEITPIRRINNQPIGIEGEYKVIKKLQEAFTADIEAECGPLH</sequence>
<dbReference type="InterPro" id="IPR050571">
    <property type="entry name" value="Class-IV_PLP-Dep_Aminotrnsfr"/>
</dbReference>
<keyword evidence="7" id="KW-0808">Transferase</keyword>
<name>A0A2S7MXT7_9BACI</name>
<dbReference type="Gene3D" id="3.20.10.10">
    <property type="entry name" value="D-amino Acid Aminotransferase, subunit A, domain 2"/>
    <property type="match status" value="1"/>
</dbReference>
<dbReference type="GO" id="GO:0005829">
    <property type="term" value="C:cytosol"/>
    <property type="evidence" value="ECO:0007669"/>
    <property type="project" value="TreeGrafter"/>
</dbReference>
<evidence type="ECO:0000256" key="7">
    <source>
        <dbReference type="ARBA" id="ARBA00022679"/>
    </source>
</evidence>
<dbReference type="NCBIfam" id="TIGR01121">
    <property type="entry name" value="D_amino_aminoT"/>
    <property type="match status" value="1"/>
</dbReference>
<dbReference type="InterPro" id="IPR005784">
    <property type="entry name" value="D_amino_transT"/>
</dbReference>
<evidence type="ECO:0000256" key="8">
    <source>
        <dbReference type="ARBA" id="ARBA00022898"/>
    </source>
</evidence>
<comment type="catalytic activity">
    <reaction evidence="12">
        <text>D-alanine + 2-oxoglutarate = D-glutamate + pyruvate</text>
        <dbReference type="Rhea" id="RHEA:15869"/>
        <dbReference type="ChEBI" id="CHEBI:15361"/>
        <dbReference type="ChEBI" id="CHEBI:16810"/>
        <dbReference type="ChEBI" id="CHEBI:29986"/>
        <dbReference type="ChEBI" id="CHEBI:57416"/>
        <dbReference type="EC" id="2.6.1.21"/>
    </reaction>
</comment>
<comment type="similarity">
    <text evidence="2">Belongs to the class-IV pyridoxal-phosphate-dependent aminotransferase family.</text>
</comment>
<dbReference type="GO" id="GO:0008652">
    <property type="term" value="P:amino acid biosynthetic process"/>
    <property type="evidence" value="ECO:0007669"/>
    <property type="project" value="UniProtKB-ARBA"/>
</dbReference>
<keyword evidence="6" id="KW-0032">Aminotransferase</keyword>
<keyword evidence="8" id="KW-0663">Pyridoxal phosphate</keyword>
<organism evidence="13 14">
    <name type="scientific">Pradoshia eiseniae</name>
    <dbReference type="NCBI Taxonomy" id="2064768"/>
    <lineage>
        <taxon>Bacteria</taxon>
        <taxon>Bacillati</taxon>
        <taxon>Bacillota</taxon>
        <taxon>Bacilli</taxon>
        <taxon>Bacillales</taxon>
        <taxon>Bacillaceae</taxon>
        <taxon>Pradoshia</taxon>
    </lineage>
</organism>
<dbReference type="Gene3D" id="3.30.470.10">
    <property type="match status" value="1"/>
</dbReference>
<evidence type="ECO:0000256" key="2">
    <source>
        <dbReference type="ARBA" id="ARBA00009320"/>
    </source>
</evidence>
<dbReference type="OrthoDB" id="9805628at2"/>
<dbReference type="GO" id="GO:0030170">
    <property type="term" value="F:pyridoxal phosphate binding"/>
    <property type="evidence" value="ECO:0007669"/>
    <property type="project" value="InterPro"/>
</dbReference>
<dbReference type="GO" id="GO:0047810">
    <property type="term" value="F:D-alanine-2-oxoglutarate aminotransferase activity"/>
    <property type="evidence" value="ECO:0007669"/>
    <property type="project" value="UniProtKB-EC"/>
</dbReference>
<dbReference type="RefSeq" id="WP_104849968.1">
    <property type="nucleotide sequence ID" value="NZ_PKOZ01000008.1"/>
</dbReference>
<dbReference type="InterPro" id="IPR036038">
    <property type="entry name" value="Aminotransferase-like"/>
</dbReference>
<dbReference type="InterPro" id="IPR001544">
    <property type="entry name" value="Aminotrans_IV"/>
</dbReference>
<proteinExistence type="inferred from homology"/>
<evidence type="ECO:0000256" key="12">
    <source>
        <dbReference type="ARBA" id="ARBA00047911"/>
    </source>
</evidence>
<dbReference type="PANTHER" id="PTHR42743">
    <property type="entry name" value="AMINO-ACID AMINOTRANSFERASE"/>
    <property type="match status" value="1"/>
</dbReference>
<evidence type="ECO:0000256" key="1">
    <source>
        <dbReference type="ARBA" id="ARBA00001933"/>
    </source>
</evidence>
<evidence type="ECO:0000256" key="4">
    <source>
        <dbReference type="ARBA" id="ARBA00012874"/>
    </source>
</evidence>
<gene>
    <name evidence="13" type="primary">dat</name>
    <name evidence="13" type="ORF">CYL18_13035</name>
</gene>
<evidence type="ECO:0000256" key="6">
    <source>
        <dbReference type="ARBA" id="ARBA00022576"/>
    </source>
</evidence>
<dbReference type="EMBL" id="PKOZ01000008">
    <property type="protein sequence ID" value="PQD94586.1"/>
    <property type="molecule type" value="Genomic_DNA"/>
</dbReference>